<evidence type="ECO:0000313" key="2">
    <source>
        <dbReference type="EMBL" id="KAK7582767.1"/>
    </source>
</evidence>
<reference evidence="2 3" key="1">
    <citation type="submission" date="2024-03" db="EMBL/GenBank/DDBJ databases">
        <title>Adaptation during the transition from Ophiocordyceps entomopathogen to insect associate is accompanied by gene loss and intensified selection.</title>
        <authorList>
            <person name="Ward C.M."/>
            <person name="Onetto C.A."/>
            <person name="Borneman A.R."/>
        </authorList>
    </citation>
    <scope>NUCLEOTIDE SEQUENCE [LARGE SCALE GENOMIC DNA]</scope>
    <source>
        <strain evidence="2">AWRI1</strain>
        <tissue evidence="2">Single Adult Female</tissue>
    </source>
</reference>
<feature type="region of interest" description="Disordered" evidence="1">
    <location>
        <begin position="106"/>
        <end position="128"/>
    </location>
</feature>
<proteinExistence type="predicted"/>
<evidence type="ECO:0000313" key="3">
    <source>
        <dbReference type="Proteomes" id="UP001367676"/>
    </source>
</evidence>
<accession>A0AAN9TEB5</accession>
<protein>
    <submittedName>
        <fullName evidence="2">Uncharacterized protein</fullName>
    </submittedName>
</protein>
<feature type="compositionally biased region" description="Basic and acidic residues" evidence="1">
    <location>
        <begin position="56"/>
        <end position="77"/>
    </location>
</feature>
<organism evidence="2 3">
    <name type="scientific">Parthenolecanium corni</name>
    <dbReference type="NCBI Taxonomy" id="536013"/>
    <lineage>
        <taxon>Eukaryota</taxon>
        <taxon>Metazoa</taxon>
        <taxon>Ecdysozoa</taxon>
        <taxon>Arthropoda</taxon>
        <taxon>Hexapoda</taxon>
        <taxon>Insecta</taxon>
        <taxon>Pterygota</taxon>
        <taxon>Neoptera</taxon>
        <taxon>Paraneoptera</taxon>
        <taxon>Hemiptera</taxon>
        <taxon>Sternorrhyncha</taxon>
        <taxon>Coccoidea</taxon>
        <taxon>Coccidae</taxon>
        <taxon>Parthenolecanium</taxon>
    </lineage>
</organism>
<dbReference type="Proteomes" id="UP001367676">
    <property type="component" value="Unassembled WGS sequence"/>
</dbReference>
<dbReference type="EMBL" id="JBBCAQ010000033">
    <property type="protein sequence ID" value="KAK7582767.1"/>
    <property type="molecule type" value="Genomic_DNA"/>
</dbReference>
<sequence length="244" mass="28977">MSRGYKKRENDSFANQRGERKTRRNESKQPKPFTGFTSPYRRLNEQALMQKNQSDSSHREKRFSSHRNEPPSWENRRAFTPMTPTGHTSRIDAALLNKNFEHRFPSTSPYTSTAGATAAAKTPDPRHYNNWRGEYEKDKYHSHSDINPWNDKYARQTENFINENKAMKRINEESVYGKVSWEYNVPQDESICKNYEKPMDPKEFREQCRKAYVRAAEERQRNAELSVWGKCDWATYDKYKNSRP</sequence>
<dbReference type="AlphaFoldDB" id="A0AAN9TEB5"/>
<gene>
    <name evidence="2" type="ORF">V9T40_014212</name>
</gene>
<feature type="compositionally biased region" description="Low complexity" evidence="1">
    <location>
        <begin position="106"/>
        <end position="122"/>
    </location>
</feature>
<evidence type="ECO:0000256" key="1">
    <source>
        <dbReference type="SAM" id="MobiDB-lite"/>
    </source>
</evidence>
<comment type="caution">
    <text evidence="2">The sequence shown here is derived from an EMBL/GenBank/DDBJ whole genome shotgun (WGS) entry which is preliminary data.</text>
</comment>
<keyword evidence="3" id="KW-1185">Reference proteome</keyword>
<feature type="region of interest" description="Disordered" evidence="1">
    <location>
        <begin position="1"/>
        <end position="92"/>
    </location>
</feature>
<name>A0AAN9TEB5_9HEMI</name>